<proteinExistence type="predicted"/>
<reference evidence="2" key="2">
    <citation type="journal article" date="2016" name="Sci. Rep.">
        <title>Dictyocaulus viviparus genome, variome and transcriptome elucidate lungworm biology and support future intervention.</title>
        <authorList>
            <person name="McNulty S.N."/>
            <person name="Strube C."/>
            <person name="Rosa B.A."/>
            <person name="Martin J.C."/>
            <person name="Tyagi R."/>
            <person name="Choi Y.J."/>
            <person name="Wang Q."/>
            <person name="Hallsworth Pepin K."/>
            <person name="Zhang X."/>
            <person name="Ozersky P."/>
            <person name="Wilson R.K."/>
            <person name="Sternberg P.W."/>
            <person name="Gasser R.B."/>
            <person name="Mitreva M."/>
        </authorList>
    </citation>
    <scope>NUCLEOTIDE SEQUENCE [LARGE SCALE GENOMIC DNA]</scope>
    <source>
        <strain evidence="2">HannoverDv2000</strain>
    </source>
</reference>
<dbReference type="AlphaFoldDB" id="A0A0D8XMU9"/>
<sequence length="98" mass="11008">MNAGNNTDALCAPNPISFDYTPMYEVNYFVTSVIEYTHDAEDRIRGNVPNIYQFARSGSWFINGVKPQFVTYTSTNHMGMVTDNPSIKASTTTDRKAE</sequence>
<dbReference type="OrthoDB" id="415411at2759"/>
<gene>
    <name evidence="1" type="ORF">DICVIV_07964</name>
</gene>
<evidence type="ECO:0000313" key="1">
    <source>
        <dbReference type="EMBL" id="KJH45963.1"/>
    </source>
</evidence>
<evidence type="ECO:0000313" key="2">
    <source>
        <dbReference type="Proteomes" id="UP000053766"/>
    </source>
</evidence>
<protein>
    <submittedName>
        <fullName evidence="1">Uncharacterized protein</fullName>
    </submittedName>
</protein>
<reference evidence="1 2" key="1">
    <citation type="submission" date="2013-11" db="EMBL/GenBank/DDBJ databases">
        <title>Draft genome of the bovine lungworm Dictyocaulus viviparus.</title>
        <authorList>
            <person name="Mitreva M."/>
        </authorList>
    </citation>
    <scope>NUCLEOTIDE SEQUENCE [LARGE SCALE GENOMIC DNA]</scope>
    <source>
        <strain evidence="1 2">HannoverDv2000</strain>
    </source>
</reference>
<accession>A0A0D8XMU9</accession>
<name>A0A0D8XMU9_DICVI</name>
<dbReference type="EMBL" id="KN716376">
    <property type="protein sequence ID" value="KJH45963.1"/>
    <property type="molecule type" value="Genomic_DNA"/>
</dbReference>
<keyword evidence="2" id="KW-1185">Reference proteome</keyword>
<organism evidence="1 2">
    <name type="scientific">Dictyocaulus viviparus</name>
    <name type="common">Bovine lungworm</name>
    <dbReference type="NCBI Taxonomy" id="29172"/>
    <lineage>
        <taxon>Eukaryota</taxon>
        <taxon>Metazoa</taxon>
        <taxon>Ecdysozoa</taxon>
        <taxon>Nematoda</taxon>
        <taxon>Chromadorea</taxon>
        <taxon>Rhabditida</taxon>
        <taxon>Rhabditina</taxon>
        <taxon>Rhabditomorpha</taxon>
        <taxon>Strongyloidea</taxon>
        <taxon>Metastrongylidae</taxon>
        <taxon>Dictyocaulus</taxon>
    </lineage>
</organism>
<dbReference type="Proteomes" id="UP000053766">
    <property type="component" value="Unassembled WGS sequence"/>
</dbReference>